<protein>
    <submittedName>
        <fullName evidence="1">Uncharacterized protein</fullName>
    </submittedName>
</protein>
<evidence type="ECO:0000313" key="1">
    <source>
        <dbReference type="EMBL" id="GAA5139458.1"/>
    </source>
</evidence>
<proteinExistence type="predicted"/>
<gene>
    <name evidence="1" type="ORF">GCM10023320_75510</name>
</gene>
<dbReference type="Proteomes" id="UP001500804">
    <property type="component" value="Unassembled WGS sequence"/>
</dbReference>
<keyword evidence="2" id="KW-1185">Reference proteome</keyword>
<dbReference type="EMBL" id="BAABJO010000044">
    <property type="protein sequence ID" value="GAA5139458.1"/>
    <property type="molecule type" value="Genomic_DNA"/>
</dbReference>
<accession>A0ABP9P557</accession>
<sequence>MIGDTDRMHVVAQRQFRAVGRPEEGGVVSADQEYGGDYGYDLAHEVHAALDLPRPRVAPQTTVVAGTAGSVTVDLHGDLGYDSAHEGGS</sequence>
<name>A0ABP9P557_9PSEU</name>
<organism evidence="1 2">
    <name type="scientific">Pseudonocardia adelaidensis</name>
    <dbReference type="NCBI Taxonomy" id="648754"/>
    <lineage>
        <taxon>Bacteria</taxon>
        <taxon>Bacillati</taxon>
        <taxon>Actinomycetota</taxon>
        <taxon>Actinomycetes</taxon>
        <taxon>Pseudonocardiales</taxon>
        <taxon>Pseudonocardiaceae</taxon>
        <taxon>Pseudonocardia</taxon>
    </lineage>
</organism>
<reference evidence="2" key="1">
    <citation type="journal article" date="2019" name="Int. J. Syst. Evol. Microbiol.">
        <title>The Global Catalogue of Microorganisms (GCM) 10K type strain sequencing project: providing services to taxonomists for standard genome sequencing and annotation.</title>
        <authorList>
            <consortium name="The Broad Institute Genomics Platform"/>
            <consortium name="The Broad Institute Genome Sequencing Center for Infectious Disease"/>
            <person name="Wu L."/>
            <person name="Ma J."/>
        </authorList>
    </citation>
    <scope>NUCLEOTIDE SEQUENCE [LARGE SCALE GENOMIC DNA]</scope>
    <source>
        <strain evidence="2">JCM 18302</strain>
    </source>
</reference>
<evidence type="ECO:0000313" key="2">
    <source>
        <dbReference type="Proteomes" id="UP001500804"/>
    </source>
</evidence>
<comment type="caution">
    <text evidence="1">The sequence shown here is derived from an EMBL/GenBank/DDBJ whole genome shotgun (WGS) entry which is preliminary data.</text>
</comment>